<dbReference type="EMBL" id="BMUU01000013">
    <property type="protein sequence ID" value="GGY58482.1"/>
    <property type="molecule type" value="Genomic_DNA"/>
</dbReference>
<proteinExistence type="predicted"/>
<organism evidence="2 3">
    <name type="scientific">Streptomyces xanthochromogenes</name>
    <dbReference type="NCBI Taxonomy" id="67384"/>
    <lineage>
        <taxon>Bacteria</taxon>
        <taxon>Bacillati</taxon>
        <taxon>Actinomycetota</taxon>
        <taxon>Actinomycetes</taxon>
        <taxon>Kitasatosporales</taxon>
        <taxon>Streptomycetaceae</taxon>
        <taxon>Streptomyces</taxon>
    </lineage>
</organism>
<dbReference type="Proteomes" id="UP000600946">
    <property type="component" value="Unassembled WGS sequence"/>
</dbReference>
<evidence type="ECO:0000313" key="3">
    <source>
        <dbReference type="Proteomes" id="UP000600946"/>
    </source>
</evidence>
<gene>
    <name evidence="2" type="ORF">GCM10010326_61450</name>
</gene>
<reference evidence="3" key="1">
    <citation type="journal article" date="2019" name="Int. J. Syst. Evol. Microbiol.">
        <title>The Global Catalogue of Microorganisms (GCM) 10K type strain sequencing project: providing services to taxonomists for standard genome sequencing and annotation.</title>
        <authorList>
            <consortium name="The Broad Institute Genomics Platform"/>
            <consortium name="The Broad Institute Genome Sequencing Center for Infectious Disease"/>
            <person name="Wu L."/>
            <person name="Ma J."/>
        </authorList>
    </citation>
    <scope>NUCLEOTIDE SEQUENCE [LARGE SCALE GENOMIC DNA]</scope>
    <source>
        <strain evidence="3">JCM 4594</strain>
    </source>
</reference>
<evidence type="ECO:0000313" key="2">
    <source>
        <dbReference type="EMBL" id="GGY58482.1"/>
    </source>
</evidence>
<sequence>MIPWIRSATRSPSPQVRVLSCTMLPFGTGVAVGRRVYGPGAGGAVRCGPAPEPYGYGPRTGARVRRARAPGPYVCQRTDLIGRTASAPRTESTAPARKSAV</sequence>
<protein>
    <submittedName>
        <fullName evidence="2">Uncharacterized protein</fullName>
    </submittedName>
</protein>
<keyword evidence="3" id="KW-1185">Reference proteome</keyword>
<feature type="region of interest" description="Disordered" evidence="1">
    <location>
        <begin position="78"/>
        <end position="101"/>
    </location>
</feature>
<name>A0ABQ3ALU1_9ACTN</name>
<comment type="caution">
    <text evidence="2">The sequence shown here is derived from an EMBL/GenBank/DDBJ whole genome shotgun (WGS) entry which is preliminary data.</text>
</comment>
<accession>A0ABQ3ALU1</accession>
<evidence type="ECO:0000256" key="1">
    <source>
        <dbReference type="SAM" id="MobiDB-lite"/>
    </source>
</evidence>